<proteinExistence type="predicted"/>
<accession>A0A0F9QRS7</accession>
<dbReference type="AlphaFoldDB" id="A0A0F9QRS7"/>
<evidence type="ECO:0000313" key="1">
    <source>
        <dbReference type="EMBL" id="KKN46945.1"/>
    </source>
</evidence>
<sequence>VISEGGQQDTGTLRYASTNGTHVDATKLIQFMP</sequence>
<protein>
    <submittedName>
        <fullName evidence="1">Uncharacterized protein</fullName>
    </submittedName>
</protein>
<reference evidence="1" key="1">
    <citation type="journal article" date="2015" name="Nature">
        <title>Complex archaea that bridge the gap between prokaryotes and eukaryotes.</title>
        <authorList>
            <person name="Spang A."/>
            <person name="Saw J.H."/>
            <person name="Jorgensen S.L."/>
            <person name="Zaremba-Niedzwiedzka K."/>
            <person name="Martijn J."/>
            <person name="Lind A.E."/>
            <person name="van Eijk R."/>
            <person name="Schleper C."/>
            <person name="Guy L."/>
            <person name="Ettema T.J."/>
        </authorList>
    </citation>
    <scope>NUCLEOTIDE SEQUENCE</scope>
</reference>
<name>A0A0F9QRS7_9ZZZZ</name>
<dbReference type="EMBL" id="LAZR01001303">
    <property type="protein sequence ID" value="KKN46945.1"/>
    <property type="molecule type" value="Genomic_DNA"/>
</dbReference>
<feature type="non-terminal residue" evidence="1">
    <location>
        <position position="1"/>
    </location>
</feature>
<organism evidence="1">
    <name type="scientific">marine sediment metagenome</name>
    <dbReference type="NCBI Taxonomy" id="412755"/>
    <lineage>
        <taxon>unclassified sequences</taxon>
        <taxon>metagenomes</taxon>
        <taxon>ecological metagenomes</taxon>
    </lineage>
</organism>
<comment type="caution">
    <text evidence="1">The sequence shown here is derived from an EMBL/GenBank/DDBJ whole genome shotgun (WGS) entry which is preliminary data.</text>
</comment>
<gene>
    <name evidence="1" type="ORF">LCGC14_0667690</name>
</gene>